<evidence type="ECO:0000313" key="2">
    <source>
        <dbReference type="Proteomes" id="UP000238916"/>
    </source>
</evidence>
<protein>
    <submittedName>
        <fullName evidence="1">Uncharacterized protein</fullName>
    </submittedName>
</protein>
<name>A0A2U3LL41_9FIRM</name>
<organism evidence="1 2">
    <name type="scientific">Candidatus Desulfosporosinus infrequens</name>
    <dbReference type="NCBI Taxonomy" id="2043169"/>
    <lineage>
        <taxon>Bacteria</taxon>
        <taxon>Bacillati</taxon>
        <taxon>Bacillota</taxon>
        <taxon>Clostridia</taxon>
        <taxon>Eubacteriales</taxon>
        <taxon>Desulfitobacteriaceae</taxon>
        <taxon>Desulfosporosinus</taxon>
    </lineage>
</organism>
<gene>
    <name evidence="1" type="ORF">SBF1_5840005</name>
</gene>
<dbReference type="Proteomes" id="UP000238916">
    <property type="component" value="Unassembled WGS sequence"/>
</dbReference>
<reference evidence="2" key="1">
    <citation type="submission" date="2018-02" db="EMBL/GenBank/DDBJ databases">
        <authorList>
            <person name="Hausmann B."/>
        </authorList>
    </citation>
    <scope>NUCLEOTIDE SEQUENCE [LARGE SCALE GENOMIC DNA]</scope>
    <source>
        <strain evidence="2">Peat soil MAG SbF1</strain>
    </source>
</reference>
<dbReference type="AlphaFoldDB" id="A0A2U3LL41"/>
<accession>A0A2U3LL41</accession>
<dbReference type="EMBL" id="OMOF01000539">
    <property type="protein sequence ID" value="SPF52539.1"/>
    <property type="molecule type" value="Genomic_DNA"/>
</dbReference>
<proteinExistence type="predicted"/>
<sequence>MMRLRRVSYKRMRSNYDDVGLDIGRTSVRCKVKYRTNTVKDSNDYRKATGVDIHFALLD</sequence>
<evidence type="ECO:0000313" key="1">
    <source>
        <dbReference type="EMBL" id="SPF52539.1"/>
    </source>
</evidence>